<sequence length="99" mass="10849">MMCNRSFGFTIAVAYLLLIVVTFIGGAGGREIRPSEHRLEYQNGPQAGKKSPGMMTFFKGTSSSALEVALPKAINSSYPAMGFATKFSFQFLRVLVQIY</sequence>
<name>A0AAP0X101_LIQFO</name>
<keyword evidence="1" id="KW-1133">Transmembrane helix</keyword>
<organism evidence="2 3">
    <name type="scientific">Liquidambar formosana</name>
    <name type="common">Formosan gum</name>
    <dbReference type="NCBI Taxonomy" id="63359"/>
    <lineage>
        <taxon>Eukaryota</taxon>
        <taxon>Viridiplantae</taxon>
        <taxon>Streptophyta</taxon>
        <taxon>Embryophyta</taxon>
        <taxon>Tracheophyta</taxon>
        <taxon>Spermatophyta</taxon>
        <taxon>Magnoliopsida</taxon>
        <taxon>eudicotyledons</taxon>
        <taxon>Gunneridae</taxon>
        <taxon>Pentapetalae</taxon>
        <taxon>Saxifragales</taxon>
        <taxon>Altingiaceae</taxon>
        <taxon>Liquidambar</taxon>
    </lineage>
</organism>
<keyword evidence="1" id="KW-0812">Transmembrane</keyword>
<dbReference type="PANTHER" id="PTHR37189:SF4">
    <property type="entry name" value="TRANSMEMBRANE PROTEIN"/>
    <property type="match status" value="1"/>
</dbReference>
<accession>A0AAP0X101</accession>
<dbReference type="Proteomes" id="UP001415857">
    <property type="component" value="Unassembled WGS sequence"/>
</dbReference>
<keyword evidence="1" id="KW-0472">Membrane</keyword>
<comment type="caution">
    <text evidence="2">The sequence shown here is derived from an EMBL/GenBank/DDBJ whole genome shotgun (WGS) entry which is preliminary data.</text>
</comment>
<dbReference type="AlphaFoldDB" id="A0AAP0X101"/>
<protein>
    <submittedName>
        <fullName evidence="2">Uncharacterized protein</fullName>
    </submittedName>
</protein>
<reference evidence="2 3" key="1">
    <citation type="journal article" date="2024" name="Plant J.">
        <title>Genome sequences and population genomics reveal climatic adaptation and genomic divergence between two closely related sweetgum species.</title>
        <authorList>
            <person name="Xu W.Q."/>
            <person name="Ren C.Q."/>
            <person name="Zhang X.Y."/>
            <person name="Comes H.P."/>
            <person name="Liu X.H."/>
            <person name="Li Y.G."/>
            <person name="Kettle C.J."/>
            <person name="Jalonen R."/>
            <person name="Gaisberger H."/>
            <person name="Ma Y.Z."/>
            <person name="Qiu Y.X."/>
        </authorList>
    </citation>
    <scope>NUCLEOTIDE SEQUENCE [LARGE SCALE GENOMIC DNA]</scope>
    <source>
        <strain evidence="2">Hangzhou</strain>
    </source>
</reference>
<gene>
    <name evidence="2" type="ORF">L1049_014782</name>
</gene>
<evidence type="ECO:0000256" key="1">
    <source>
        <dbReference type="SAM" id="Phobius"/>
    </source>
</evidence>
<evidence type="ECO:0000313" key="2">
    <source>
        <dbReference type="EMBL" id="KAK9286387.1"/>
    </source>
</evidence>
<keyword evidence="3" id="KW-1185">Reference proteome</keyword>
<dbReference type="EMBL" id="JBBPBK010000004">
    <property type="protein sequence ID" value="KAK9286387.1"/>
    <property type="molecule type" value="Genomic_DNA"/>
</dbReference>
<dbReference type="PANTHER" id="PTHR37189">
    <property type="entry name" value="CONCANAVALIN A-LIKE LECTIN/GLUCANASE DOMAIN-CONTAINING PROTEIN-RELATED"/>
    <property type="match status" value="1"/>
</dbReference>
<feature type="transmembrane region" description="Helical" evidence="1">
    <location>
        <begin position="6"/>
        <end position="28"/>
    </location>
</feature>
<evidence type="ECO:0000313" key="3">
    <source>
        <dbReference type="Proteomes" id="UP001415857"/>
    </source>
</evidence>
<proteinExistence type="predicted"/>